<dbReference type="SUPFAM" id="SSF54637">
    <property type="entry name" value="Thioesterase/thiol ester dehydrase-isomerase"/>
    <property type="match status" value="1"/>
</dbReference>
<evidence type="ECO:0000259" key="1">
    <source>
        <dbReference type="Pfam" id="PF22636"/>
    </source>
</evidence>
<sequence>MLRALRTQPVLSSIRMMSSSSQPGTTVTASLIVKSSDLASAISLDTQDAFPQVFATARLVALMEIASARALKPLLQPGELSVGVSINMTHSAPTPLDAEVTAEATYRGREEKLHVFDVVARDGGGEVGKAVHRRAIINAESLPLNLEDVLGRNLAVILDTSNFKKDHFCFQYMIDDQDPSYGV</sequence>
<dbReference type="InterPro" id="IPR025540">
    <property type="entry name" value="FlK"/>
</dbReference>
<reference evidence="2" key="1">
    <citation type="journal article" date="2012" name="Mol. Plant Microbe Interact.">
        <title>A highly conserved effector in Fusarium oxysporum is required for full virulence on Arabidopsis.</title>
        <authorList>
            <person name="Thatcher L.F."/>
            <person name="Gardiner D.M."/>
            <person name="Kazan K."/>
            <person name="Manners J."/>
        </authorList>
    </citation>
    <scope>NUCLEOTIDE SEQUENCE [LARGE SCALE GENOMIC DNA]</scope>
    <source>
        <strain evidence="2">Fo5176</strain>
    </source>
</reference>
<comment type="caution">
    <text evidence="2">The sequence shown here is derived from an EMBL/GenBank/DDBJ whole genome shotgun (WGS) entry which is preliminary data.</text>
</comment>
<accession>F9FGZ2</accession>
<organism evidence="2">
    <name type="scientific">Fusarium oxysporum (strain Fo5176)</name>
    <name type="common">Fusarium vascular wilt</name>
    <dbReference type="NCBI Taxonomy" id="660025"/>
    <lineage>
        <taxon>Eukaryota</taxon>
        <taxon>Fungi</taxon>
        <taxon>Dikarya</taxon>
        <taxon>Ascomycota</taxon>
        <taxon>Pezizomycotina</taxon>
        <taxon>Sordariomycetes</taxon>
        <taxon>Hypocreomycetidae</taxon>
        <taxon>Hypocreales</taxon>
        <taxon>Nectriaceae</taxon>
        <taxon>Fusarium</taxon>
        <taxon>Fusarium oxysporum species complex</taxon>
    </lineage>
</organism>
<feature type="domain" description="Fluoroacetyl-CoA-specific thioesterase-like" evidence="1">
    <location>
        <begin position="47"/>
        <end position="140"/>
    </location>
</feature>
<dbReference type="InterPro" id="IPR054485">
    <property type="entry name" value="FlK-like_dom"/>
</dbReference>
<dbReference type="PANTHER" id="PTHR36934">
    <property type="entry name" value="BLR0278 PROTEIN"/>
    <property type="match status" value="1"/>
</dbReference>
<dbReference type="STRING" id="660025.F9FGZ2"/>
<evidence type="ECO:0000313" key="2">
    <source>
        <dbReference type="EMBL" id="EGU83801.1"/>
    </source>
</evidence>
<dbReference type="Gene3D" id="3.10.129.10">
    <property type="entry name" value="Hotdog Thioesterase"/>
    <property type="match status" value="1"/>
</dbReference>
<dbReference type="Pfam" id="PF22636">
    <property type="entry name" value="FlK"/>
    <property type="match status" value="1"/>
</dbReference>
<dbReference type="PANTHER" id="PTHR36934:SF1">
    <property type="entry name" value="THIOESTERASE DOMAIN-CONTAINING PROTEIN"/>
    <property type="match status" value="1"/>
</dbReference>
<name>F9FGZ2_FUSOF</name>
<gene>
    <name evidence="2" type="ORF">FOXB_05671</name>
</gene>
<dbReference type="InterPro" id="IPR029069">
    <property type="entry name" value="HotDog_dom_sf"/>
</dbReference>
<proteinExistence type="predicted"/>
<dbReference type="AlphaFoldDB" id="F9FGZ2"/>
<dbReference type="OrthoDB" id="4487988at2759"/>
<dbReference type="EMBL" id="AFQF01001797">
    <property type="protein sequence ID" value="EGU83801.1"/>
    <property type="molecule type" value="Genomic_DNA"/>
</dbReference>
<protein>
    <recommendedName>
        <fullName evidence="1">Fluoroacetyl-CoA-specific thioesterase-like domain-containing protein</fullName>
    </recommendedName>
</protein>